<evidence type="ECO:0000256" key="1">
    <source>
        <dbReference type="SAM" id="MobiDB-lite"/>
    </source>
</evidence>
<feature type="domain" description="C2H2-type" evidence="2">
    <location>
        <begin position="401"/>
        <end position="429"/>
    </location>
</feature>
<dbReference type="AlphaFoldDB" id="A0A1J7IHG7"/>
<dbReference type="InterPro" id="IPR025676">
    <property type="entry name" value="Clr5_dom"/>
</dbReference>
<feature type="domain" description="C2H2-type" evidence="2">
    <location>
        <begin position="433"/>
        <end position="455"/>
    </location>
</feature>
<dbReference type="InParanoid" id="A0A1J7IHG7"/>
<dbReference type="InterPro" id="IPR013087">
    <property type="entry name" value="Znf_C2H2_type"/>
</dbReference>
<dbReference type="SMART" id="SM00355">
    <property type="entry name" value="ZnF_C2H2"/>
    <property type="match status" value="2"/>
</dbReference>
<accession>A0A1J7IHG7</accession>
<sequence length="894" mass="101245">MSALSESSSISAVFEQCIQSFRTLLLLLQDDECRATRLEQVDLASVLEEFGRLRIWGDQTKANLPCLARGSLDDTLRNDREINELVQGILLRLDSLIDQAIPIAKRQFDPSLGSEQDSVSSVSDDSGSNSDEETAHARRTMPKITFLIRHVLEQIRSLYSLSALLRRPSVTDKFIRSVKGTTEGASRRQLLTLESTFSPFDQEYVAEKLRLWRGLTKSHHQAKFETELVAVMDVESNRRAATADDCEDIWWFCQRLSAANTRRREQLKYWIEHPYKADQVRIAATGDESVVKIPSGKAGGLAGGQAVGQAGTPKSIISSVPSFSTVAVSDVYDTKTNIRPRTVYAPTVGGSRKSTSVPSLPKAAKTAPSFVCPYCGMMLDSKDMANRQSWKRHVFRDLRPYVCTFEDCQAAGKLYVSRHQWISHELQLHRRQFICQECGTVTTGRNTMASHLGQHYSQPLVPSRLSILLDICNRPVDEISVDSCLICAESMPLSALQAHLAGHMEDIAIFVLPLGVDDDDDDRAFADSRRAAKLESSITSTMSTVSGFSSRERSPERDSELEGVGVFHEVDYPYRFKTLKERREWQEHKATIIRFHIEEDKPLHEVQRLMAEQHGFEASIRAYRSRLDRWGVYTREAVEHKEIPPSEPYVTQSEVDTVPQTAPDPGQANPRYLARIKAGAALTHLAENRLDEAAELWFDVIETYRYLLGEEHNHTLTSMHNLGVTLFRLNRFDEAKDMFAPLVVLRMKILGRDNWASLPSMASLARLYQCQGEQLNATQLMSEVLQSHQKIVGPEHPETLRIKESLASIYADQGRHEQARLLMKGAVQGNEEYESDRPDRFDNEKGTRTLTPAQYERRERRRLEQLEEAGHTRIFTAIDDLPIAEDDWDSYWGT</sequence>
<dbReference type="OrthoDB" id="6133115at2759"/>
<dbReference type="InterPro" id="IPR058925">
    <property type="entry name" value="zf-C2H2_AcuF"/>
</dbReference>
<feature type="region of interest" description="Disordered" evidence="1">
    <location>
        <begin position="110"/>
        <end position="136"/>
    </location>
</feature>
<organism evidence="3 4">
    <name type="scientific">Coniochaeta ligniaria NRRL 30616</name>
    <dbReference type="NCBI Taxonomy" id="1408157"/>
    <lineage>
        <taxon>Eukaryota</taxon>
        <taxon>Fungi</taxon>
        <taxon>Dikarya</taxon>
        <taxon>Ascomycota</taxon>
        <taxon>Pezizomycotina</taxon>
        <taxon>Sordariomycetes</taxon>
        <taxon>Sordariomycetidae</taxon>
        <taxon>Coniochaetales</taxon>
        <taxon>Coniochaetaceae</taxon>
        <taxon>Coniochaeta</taxon>
    </lineage>
</organism>
<dbReference type="EMBL" id="KV875100">
    <property type="protein sequence ID" value="OIW26837.1"/>
    <property type="molecule type" value="Genomic_DNA"/>
</dbReference>
<dbReference type="Pfam" id="PF13424">
    <property type="entry name" value="TPR_12"/>
    <property type="match status" value="2"/>
</dbReference>
<dbReference type="Pfam" id="PF26082">
    <property type="entry name" value="zf-C2H2_AcuF"/>
    <property type="match status" value="1"/>
</dbReference>
<evidence type="ECO:0000313" key="3">
    <source>
        <dbReference type="EMBL" id="OIW26837.1"/>
    </source>
</evidence>
<evidence type="ECO:0000313" key="4">
    <source>
        <dbReference type="Proteomes" id="UP000182658"/>
    </source>
</evidence>
<gene>
    <name evidence="3" type="ORF">CONLIGDRAFT_707345</name>
</gene>
<dbReference type="PANTHER" id="PTHR35391:SF7">
    <property type="entry name" value="C2H2-TYPE DOMAIN-CONTAINING PROTEIN"/>
    <property type="match status" value="1"/>
</dbReference>
<reference evidence="3 4" key="1">
    <citation type="submission" date="2016-10" db="EMBL/GenBank/DDBJ databases">
        <title>Draft genome sequence of Coniochaeta ligniaria NRRL30616, a lignocellulolytic fungus for bioabatement of inhibitors in plant biomass hydrolysates.</title>
        <authorList>
            <consortium name="DOE Joint Genome Institute"/>
            <person name="Jimenez D.J."/>
            <person name="Hector R.E."/>
            <person name="Riley R."/>
            <person name="Sun H."/>
            <person name="Grigoriev I.V."/>
            <person name="Van Elsas J.D."/>
            <person name="Nichols N.N."/>
        </authorList>
    </citation>
    <scope>NUCLEOTIDE SEQUENCE [LARGE SCALE GENOMIC DNA]</scope>
    <source>
        <strain evidence="3 4">NRRL 30616</strain>
    </source>
</reference>
<feature type="compositionally biased region" description="Low complexity" evidence="1">
    <location>
        <begin position="111"/>
        <end position="129"/>
    </location>
</feature>
<evidence type="ECO:0000259" key="2">
    <source>
        <dbReference type="SMART" id="SM00355"/>
    </source>
</evidence>
<dbReference type="Pfam" id="PF14420">
    <property type="entry name" value="Clr5"/>
    <property type="match status" value="1"/>
</dbReference>
<dbReference type="SUPFAM" id="SSF48452">
    <property type="entry name" value="TPR-like"/>
    <property type="match status" value="2"/>
</dbReference>
<protein>
    <recommendedName>
        <fullName evidence="2">C2H2-type domain-containing protein</fullName>
    </recommendedName>
</protein>
<dbReference type="STRING" id="1408157.A0A1J7IHG7"/>
<proteinExistence type="predicted"/>
<dbReference type="InterPro" id="IPR011990">
    <property type="entry name" value="TPR-like_helical_dom_sf"/>
</dbReference>
<dbReference type="PANTHER" id="PTHR35391">
    <property type="entry name" value="C2H2-TYPE DOMAIN-CONTAINING PROTEIN-RELATED"/>
    <property type="match status" value="1"/>
</dbReference>
<name>A0A1J7IHG7_9PEZI</name>
<dbReference type="Proteomes" id="UP000182658">
    <property type="component" value="Unassembled WGS sequence"/>
</dbReference>
<keyword evidence="4" id="KW-1185">Reference proteome</keyword>
<dbReference type="Gene3D" id="1.25.40.10">
    <property type="entry name" value="Tetratricopeptide repeat domain"/>
    <property type="match status" value="1"/>
</dbReference>